<keyword evidence="4 7" id="KW-0812">Transmembrane</keyword>
<feature type="transmembrane region" description="Helical" evidence="7">
    <location>
        <begin position="210"/>
        <end position="229"/>
    </location>
</feature>
<dbReference type="Pfam" id="PF13440">
    <property type="entry name" value="Polysacc_synt_3"/>
    <property type="match status" value="1"/>
</dbReference>
<comment type="subcellular location">
    <subcellularLocation>
        <location evidence="1">Cell membrane</location>
        <topology evidence="1">Multi-pass membrane protein</topology>
    </subcellularLocation>
</comment>
<keyword evidence="6 7" id="KW-0472">Membrane</keyword>
<protein>
    <recommendedName>
        <fullName evidence="10">Lipopolysaccharide biosynthesis protein</fullName>
    </recommendedName>
</protein>
<reference evidence="8 9" key="1">
    <citation type="submission" date="2019-01" db="EMBL/GenBank/DDBJ databases">
        <title>Genome sequencing of strain 2JSPR-7.</title>
        <authorList>
            <person name="Heo J."/>
            <person name="Kim S.-J."/>
            <person name="Kim J.-S."/>
            <person name="Hong S.-B."/>
            <person name="Kwon S.-W."/>
        </authorList>
    </citation>
    <scope>NUCLEOTIDE SEQUENCE [LARGE SCALE GENOMIC DNA]</scope>
    <source>
        <strain evidence="8 9">2JSPR-7</strain>
    </source>
</reference>
<feature type="transmembrane region" description="Helical" evidence="7">
    <location>
        <begin position="118"/>
        <end position="140"/>
    </location>
</feature>
<evidence type="ECO:0000256" key="5">
    <source>
        <dbReference type="ARBA" id="ARBA00022989"/>
    </source>
</evidence>
<keyword evidence="9" id="KW-1185">Reference proteome</keyword>
<feature type="transmembrane region" description="Helical" evidence="7">
    <location>
        <begin position="147"/>
        <end position="171"/>
    </location>
</feature>
<feature type="transmembrane region" description="Helical" evidence="7">
    <location>
        <begin position="84"/>
        <end position="106"/>
    </location>
</feature>
<evidence type="ECO:0000313" key="8">
    <source>
        <dbReference type="EMBL" id="QAY61958.1"/>
    </source>
</evidence>
<feature type="transmembrane region" description="Helical" evidence="7">
    <location>
        <begin position="177"/>
        <end position="198"/>
    </location>
</feature>
<dbReference type="RefSeq" id="WP_129201627.1">
    <property type="nucleotide sequence ID" value="NZ_CP035495.1"/>
</dbReference>
<dbReference type="PANTHER" id="PTHR30250">
    <property type="entry name" value="PST FAMILY PREDICTED COLANIC ACID TRANSPORTER"/>
    <property type="match status" value="1"/>
</dbReference>
<feature type="transmembrane region" description="Helical" evidence="7">
    <location>
        <begin position="235"/>
        <end position="259"/>
    </location>
</feature>
<comment type="similarity">
    <text evidence="2">Belongs to the polysaccharide synthase family.</text>
</comment>
<sequence>MTGAETSLRSKAVHGAAWSAMSSIILRLGSFAVGIVLARVLAPEQFGVYAVALTVQSILMTVADLGLSADLVRSKEPEKIAPTIATLGLVSGATTTAVTMAVSVPLASLLGSREAAPAIAVLSLTLVLGSISLVPYSILLRNFRQRALFLVGAVDFVISTSVTLVLVFAGFGVLGLALGRVAAQVVSSTMQFFLARVTPRYGLDRTRLRPILGFGLPIAAANLLAWGLMNIDNVILAHVAGTTALGFYVLAFNISGWPMNALSQSVRSISLPYFSRAGNGATALGVVVAVGWAGGLLAGGLLAALSGPLISVVYGDKWMPAAPVLAALGLFGAVRVVFDVFTGYLYASGNATSVLWIQILWLVGLVGSMVLVTPVYGIVGAAWVHLVIAVVVILPAYLVVLHRSGAHRREVLGRSVWPTAAAVPAIAVALLTRHLIEGSVAALLVGGFAAVGVFAVLVWPWARRQLALFREPGSGQDGTGVAATEPEPLAAMAPITVPEREADLGRVGHG</sequence>
<organism evidence="8 9">
    <name type="scientific">Xylanimonas allomyrinae</name>
    <dbReference type="NCBI Taxonomy" id="2509459"/>
    <lineage>
        <taxon>Bacteria</taxon>
        <taxon>Bacillati</taxon>
        <taxon>Actinomycetota</taxon>
        <taxon>Actinomycetes</taxon>
        <taxon>Micrococcales</taxon>
        <taxon>Promicromonosporaceae</taxon>
        <taxon>Xylanimonas</taxon>
    </lineage>
</organism>
<evidence type="ECO:0000256" key="7">
    <source>
        <dbReference type="SAM" id="Phobius"/>
    </source>
</evidence>
<feature type="transmembrane region" description="Helical" evidence="7">
    <location>
        <begin position="382"/>
        <end position="400"/>
    </location>
</feature>
<feature type="transmembrane region" description="Helical" evidence="7">
    <location>
        <begin position="438"/>
        <end position="462"/>
    </location>
</feature>
<evidence type="ECO:0000256" key="2">
    <source>
        <dbReference type="ARBA" id="ARBA00007430"/>
    </source>
</evidence>
<accession>A0A4P6EV91</accession>
<evidence type="ECO:0000256" key="6">
    <source>
        <dbReference type="ARBA" id="ARBA00023136"/>
    </source>
</evidence>
<feature type="transmembrane region" description="Helical" evidence="7">
    <location>
        <begin position="325"/>
        <end position="347"/>
    </location>
</feature>
<feature type="transmembrane region" description="Helical" evidence="7">
    <location>
        <begin position="48"/>
        <end position="72"/>
    </location>
</feature>
<evidence type="ECO:0000256" key="1">
    <source>
        <dbReference type="ARBA" id="ARBA00004651"/>
    </source>
</evidence>
<feature type="transmembrane region" description="Helical" evidence="7">
    <location>
        <begin position="24"/>
        <end position="42"/>
    </location>
</feature>
<feature type="transmembrane region" description="Helical" evidence="7">
    <location>
        <begin position="280"/>
        <end position="305"/>
    </location>
</feature>
<dbReference type="AlphaFoldDB" id="A0A4P6EV91"/>
<evidence type="ECO:0000313" key="9">
    <source>
        <dbReference type="Proteomes" id="UP000291758"/>
    </source>
</evidence>
<gene>
    <name evidence="8" type="ORF">ET495_00055</name>
</gene>
<dbReference type="PANTHER" id="PTHR30250:SF10">
    <property type="entry name" value="LIPOPOLYSACCHARIDE BIOSYNTHESIS PROTEIN WZXC"/>
    <property type="match status" value="1"/>
</dbReference>
<dbReference type="GO" id="GO:0005886">
    <property type="term" value="C:plasma membrane"/>
    <property type="evidence" value="ECO:0007669"/>
    <property type="project" value="UniProtKB-SubCell"/>
</dbReference>
<evidence type="ECO:0008006" key="10">
    <source>
        <dbReference type="Google" id="ProtNLM"/>
    </source>
</evidence>
<feature type="transmembrane region" description="Helical" evidence="7">
    <location>
        <begin position="412"/>
        <end position="432"/>
    </location>
</feature>
<keyword evidence="5 7" id="KW-1133">Transmembrane helix</keyword>
<dbReference type="EMBL" id="CP035495">
    <property type="protein sequence ID" value="QAY61958.1"/>
    <property type="molecule type" value="Genomic_DNA"/>
</dbReference>
<evidence type="ECO:0000256" key="4">
    <source>
        <dbReference type="ARBA" id="ARBA00022692"/>
    </source>
</evidence>
<name>A0A4P6EV91_9MICO</name>
<evidence type="ECO:0000256" key="3">
    <source>
        <dbReference type="ARBA" id="ARBA00022475"/>
    </source>
</evidence>
<dbReference type="Proteomes" id="UP000291758">
    <property type="component" value="Chromosome"/>
</dbReference>
<proteinExistence type="inferred from homology"/>
<keyword evidence="3" id="KW-1003">Cell membrane</keyword>
<feature type="transmembrane region" description="Helical" evidence="7">
    <location>
        <begin position="354"/>
        <end position="376"/>
    </location>
</feature>
<dbReference type="InterPro" id="IPR050833">
    <property type="entry name" value="Poly_Biosynth_Transport"/>
</dbReference>
<dbReference type="OrthoDB" id="9770347at2"/>
<dbReference type="KEGG" id="xyl:ET495_00055"/>